<comment type="caution">
    <text evidence="1">The sequence shown here is derived from an EMBL/GenBank/DDBJ whole genome shotgun (WGS) entry which is preliminary data.</text>
</comment>
<proteinExistence type="predicted"/>
<evidence type="ECO:0000313" key="2">
    <source>
        <dbReference type="Proteomes" id="UP001055879"/>
    </source>
</evidence>
<protein>
    <submittedName>
        <fullName evidence="1">Uncharacterized protein</fullName>
    </submittedName>
</protein>
<dbReference type="Proteomes" id="UP001055879">
    <property type="component" value="Linkage Group LG03"/>
</dbReference>
<accession>A0ACB9DHV7</accession>
<gene>
    <name evidence="1" type="ORF">L6452_08537</name>
</gene>
<reference evidence="2" key="1">
    <citation type="journal article" date="2022" name="Mol. Ecol. Resour.">
        <title>The genomes of chicory, endive, great burdock and yacon provide insights into Asteraceae palaeo-polyploidization history and plant inulin production.</title>
        <authorList>
            <person name="Fan W."/>
            <person name="Wang S."/>
            <person name="Wang H."/>
            <person name="Wang A."/>
            <person name="Jiang F."/>
            <person name="Liu H."/>
            <person name="Zhao H."/>
            <person name="Xu D."/>
            <person name="Zhang Y."/>
        </authorList>
    </citation>
    <scope>NUCLEOTIDE SEQUENCE [LARGE SCALE GENOMIC DNA]</scope>
    <source>
        <strain evidence="2">cv. Niubang</strain>
    </source>
</reference>
<organism evidence="1 2">
    <name type="scientific">Arctium lappa</name>
    <name type="common">Greater burdock</name>
    <name type="synonym">Lappa major</name>
    <dbReference type="NCBI Taxonomy" id="4217"/>
    <lineage>
        <taxon>Eukaryota</taxon>
        <taxon>Viridiplantae</taxon>
        <taxon>Streptophyta</taxon>
        <taxon>Embryophyta</taxon>
        <taxon>Tracheophyta</taxon>
        <taxon>Spermatophyta</taxon>
        <taxon>Magnoliopsida</taxon>
        <taxon>eudicotyledons</taxon>
        <taxon>Gunneridae</taxon>
        <taxon>Pentapetalae</taxon>
        <taxon>asterids</taxon>
        <taxon>campanulids</taxon>
        <taxon>Asterales</taxon>
        <taxon>Asteraceae</taxon>
        <taxon>Carduoideae</taxon>
        <taxon>Cardueae</taxon>
        <taxon>Arctiinae</taxon>
        <taxon>Arctium</taxon>
    </lineage>
</organism>
<reference evidence="1 2" key="2">
    <citation type="journal article" date="2022" name="Mol. Ecol. Resour.">
        <title>The genomes of chicory, endive, great burdock and yacon provide insights into Asteraceae paleo-polyploidization history and plant inulin production.</title>
        <authorList>
            <person name="Fan W."/>
            <person name="Wang S."/>
            <person name="Wang H."/>
            <person name="Wang A."/>
            <person name="Jiang F."/>
            <person name="Liu H."/>
            <person name="Zhao H."/>
            <person name="Xu D."/>
            <person name="Zhang Y."/>
        </authorList>
    </citation>
    <scope>NUCLEOTIDE SEQUENCE [LARGE SCALE GENOMIC DNA]</scope>
    <source>
        <strain evidence="2">cv. Niubang</strain>
    </source>
</reference>
<keyword evidence="2" id="KW-1185">Reference proteome</keyword>
<evidence type="ECO:0000313" key="1">
    <source>
        <dbReference type="EMBL" id="KAI3746115.1"/>
    </source>
</evidence>
<sequence>MSQTHWEADKMLDAFQAEGKVSSDSVEMPPEGWLGGAYSYTHGFAPESVDGRVAFKYFNPSNRNNDGFIMWKLKHLLRLQVVILGKNRKRRTDTKLFLSSGSFSTFTGVTIRFVIQIFQVRSSISTSSNRKNFIFKLQLWIFQGRRCSASQSALSWLRLHIVSERIYDGREVLAIPESYKYLEIGL</sequence>
<dbReference type="EMBL" id="CM042049">
    <property type="protein sequence ID" value="KAI3746115.1"/>
    <property type="molecule type" value="Genomic_DNA"/>
</dbReference>
<name>A0ACB9DHV7_ARCLA</name>